<sequence>MNKMIVLFFLVMFVIGTDTFLISPLLPTLQNEFGISTEIAGWMIGAYTLGSALFALIAGPLSDGWDRKKVLLCGLTSFAISTCLCGFAVDFWTMCLFRLLAGISAAFTAPQVWASIPALFPPAKISKALGVAYAGLAASQALGVPIGSLLAAGSWSLPFWTIGGFSLLLAIFAAFAVPAMPPKLQQGAPTSILQRYVPLVTSGKARGTFLAYFFVHLGSSAAFAFLGKWMTDRFHLPIDETGYVILFLGLGNLLGSLCSPYVLKWLKPAQTMAAGMLLLIASYLVLPYVSSVFVVKGAYFFIFTLLGILFPLMVGLLNSLNPTIRGTISSLATSTMNAATTLGAWFAGMLYAVWNGYASVSMFTAVCLACSLLIFLASGVLTAQTEKAESKAGG</sequence>
<feature type="transmembrane region" description="Helical" evidence="7">
    <location>
        <begin position="275"/>
        <end position="293"/>
    </location>
</feature>
<keyword evidence="5 7" id="KW-1133">Transmembrane helix</keyword>
<feature type="transmembrane region" description="Helical" evidence="7">
    <location>
        <begin position="99"/>
        <end position="120"/>
    </location>
</feature>
<dbReference type="Gene3D" id="1.20.1250.20">
    <property type="entry name" value="MFS general substrate transporter like domains"/>
    <property type="match status" value="1"/>
</dbReference>
<dbReference type="AlphaFoldDB" id="A0A229UQ55"/>
<evidence type="ECO:0000256" key="2">
    <source>
        <dbReference type="ARBA" id="ARBA00022448"/>
    </source>
</evidence>
<feature type="transmembrane region" description="Helical" evidence="7">
    <location>
        <begin position="209"/>
        <end position="230"/>
    </location>
</feature>
<keyword evidence="3" id="KW-1003">Cell membrane</keyword>
<feature type="transmembrane region" description="Helical" evidence="7">
    <location>
        <begin position="242"/>
        <end position="263"/>
    </location>
</feature>
<dbReference type="Pfam" id="PF07690">
    <property type="entry name" value="MFS_1"/>
    <property type="match status" value="1"/>
</dbReference>
<dbReference type="InterPro" id="IPR036259">
    <property type="entry name" value="MFS_trans_sf"/>
</dbReference>
<evidence type="ECO:0000256" key="6">
    <source>
        <dbReference type="ARBA" id="ARBA00023136"/>
    </source>
</evidence>
<dbReference type="GO" id="GO:0022857">
    <property type="term" value="F:transmembrane transporter activity"/>
    <property type="evidence" value="ECO:0007669"/>
    <property type="project" value="InterPro"/>
</dbReference>
<dbReference type="PROSITE" id="PS50850">
    <property type="entry name" value="MFS"/>
    <property type="match status" value="1"/>
</dbReference>
<feature type="transmembrane region" description="Helical" evidence="7">
    <location>
        <begin position="299"/>
        <end position="319"/>
    </location>
</feature>
<dbReference type="InterPro" id="IPR020846">
    <property type="entry name" value="MFS_dom"/>
</dbReference>
<comment type="caution">
    <text evidence="9">The sequence shown here is derived from an EMBL/GenBank/DDBJ whole genome shotgun (WGS) entry which is preliminary data.</text>
</comment>
<feature type="transmembrane region" description="Helical" evidence="7">
    <location>
        <begin position="132"/>
        <end position="151"/>
    </location>
</feature>
<protein>
    <submittedName>
        <fullName evidence="9">MFS transporter</fullName>
    </submittedName>
</protein>
<evidence type="ECO:0000256" key="1">
    <source>
        <dbReference type="ARBA" id="ARBA00004651"/>
    </source>
</evidence>
<accession>A0A229UQ55</accession>
<evidence type="ECO:0000256" key="4">
    <source>
        <dbReference type="ARBA" id="ARBA00022692"/>
    </source>
</evidence>
<feature type="transmembrane region" description="Helical" evidence="7">
    <location>
        <begin position="7"/>
        <end position="27"/>
    </location>
</feature>
<feature type="transmembrane region" description="Helical" evidence="7">
    <location>
        <begin position="360"/>
        <end position="381"/>
    </location>
</feature>
<dbReference type="CDD" id="cd17324">
    <property type="entry name" value="MFS_NepI_like"/>
    <property type="match status" value="1"/>
</dbReference>
<dbReference type="InterPro" id="IPR011701">
    <property type="entry name" value="MFS"/>
</dbReference>
<keyword evidence="4 7" id="KW-0812">Transmembrane</keyword>
<gene>
    <name evidence="9" type="ORF">CF651_16185</name>
</gene>
<evidence type="ECO:0000259" key="8">
    <source>
        <dbReference type="PROSITE" id="PS50850"/>
    </source>
</evidence>
<evidence type="ECO:0000256" key="7">
    <source>
        <dbReference type="SAM" id="Phobius"/>
    </source>
</evidence>
<evidence type="ECO:0000256" key="3">
    <source>
        <dbReference type="ARBA" id="ARBA00022475"/>
    </source>
</evidence>
<organism evidence="9 10">
    <name type="scientific">Paenibacillus rigui</name>
    <dbReference type="NCBI Taxonomy" id="554312"/>
    <lineage>
        <taxon>Bacteria</taxon>
        <taxon>Bacillati</taxon>
        <taxon>Bacillota</taxon>
        <taxon>Bacilli</taxon>
        <taxon>Bacillales</taxon>
        <taxon>Paenibacillaceae</taxon>
        <taxon>Paenibacillus</taxon>
    </lineage>
</organism>
<dbReference type="SUPFAM" id="SSF103473">
    <property type="entry name" value="MFS general substrate transporter"/>
    <property type="match status" value="1"/>
</dbReference>
<keyword evidence="6 7" id="KW-0472">Membrane</keyword>
<comment type="subcellular location">
    <subcellularLocation>
        <location evidence="1">Cell membrane</location>
        <topology evidence="1">Multi-pass membrane protein</topology>
    </subcellularLocation>
</comment>
<dbReference type="PANTHER" id="PTHR43124:SF3">
    <property type="entry name" value="CHLORAMPHENICOL EFFLUX PUMP RV0191"/>
    <property type="match status" value="1"/>
</dbReference>
<dbReference type="Proteomes" id="UP000215509">
    <property type="component" value="Unassembled WGS sequence"/>
</dbReference>
<feature type="transmembrane region" description="Helical" evidence="7">
    <location>
        <begin position="39"/>
        <end position="58"/>
    </location>
</feature>
<feature type="transmembrane region" description="Helical" evidence="7">
    <location>
        <begin position="331"/>
        <end position="354"/>
    </location>
</feature>
<evidence type="ECO:0000256" key="5">
    <source>
        <dbReference type="ARBA" id="ARBA00022989"/>
    </source>
</evidence>
<feature type="transmembrane region" description="Helical" evidence="7">
    <location>
        <begin position="70"/>
        <end position="93"/>
    </location>
</feature>
<dbReference type="EMBL" id="NMQW01000023">
    <property type="protein sequence ID" value="OXM85355.1"/>
    <property type="molecule type" value="Genomic_DNA"/>
</dbReference>
<name>A0A229UQ55_9BACL</name>
<dbReference type="InterPro" id="IPR050189">
    <property type="entry name" value="MFS_Efflux_Transporters"/>
</dbReference>
<evidence type="ECO:0000313" key="9">
    <source>
        <dbReference type="EMBL" id="OXM85355.1"/>
    </source>
</evidence>
<dbReference type="GO" id="GO:0005886">
    <property type="term" value="C:plasma membrane"/>
    <property type="evidence" value="ECO:0007669"/>
    <property type="project" value="UniProtKB-SubCell"/>
</dbReference>
<dbReference type="PANTHER" id="PTHR43124">
    <property type="entry name" value="PURINE EFFLUX PUMP PBUE"/>
    <property type="match status" value="1"/>
</dbReference>
<feature type="transmembrane region" description="Helical" evidence="7">
    <location>
        <begin position="157"/>
        <end position="177"/>
    </location>
</feature>
<feature type="domain" description="Major facilitator superfamily (MFS) profile" evidence="8">
    <location>
        <begin position="4"/>
        <end position="382"/>
    </location>
</feature>
<reference evidence="9 10" key="1">
    <citation type="submission" date="2017-07" db="EMBL/GenBank/DDBJ databases">
        <title>Genome sequencing and assembly of Paenibacillus rigui.</title>
        <authorList>
            <person name="Mayilraj S."/>
        </authorList>
    </citation>
    <scope>NUCLEOTIDE SEQUENCE [LARGE SCALE GENOMIC DNA]</scope>
    <source>
        <strain evidence="9 10">JCM 16352</strain>
    </source>
</reference>
<keyword evidence="10" id="KW-1185">Reference proteome</keyword>
<evidence type="ECO:0000313" key="10">
    <source>
        <dbReference type="Proteomes" id="UP000215509"/>
    </source>
</evidence>
<proteinExistence type="predicted"/>
<keyword evidence="2" id="KW-0813">Transport</keyword>